<feature type="compositionally biased region" description="Basic and acidic residues" evidence="1">
    <location>
        <begin position="64"/>
        <end position="73"/>
    </location>
</feature>
<proteinExistence type="predicted"/>
<keyword evidence="2" id="KW-1133">Transmembrane helix</keyword>
<accession>A0ABP4GP00</accession>
<feature type="transmembrane region" description="Helical" evidence="2">
    <location>
        <begin position="20"/>
        <end position="41"/>
    </location>
</feature>
<evidence type="ECO:0000256" key="2">
    <source>
        <dbReference type="SAM" id="Phobius"/>
    </source>
</evidence>
<protein>
    <submittedName>
        <fullName evidence="3">Uncharacterized protein</fullName>
    </submittedName>
</protein>
<comment type="caution">
    <text evidence="3">The sequence shown here is derived from an EMBL/GenBank/DDBJ whole genome shotgun (WGS) entry which is preliminary data.</text>
</comment>
<keyword evidence="2" id="KW-0472">Membrane</keyword>
<organism evidence="3 4">
    <name type="scientific">Kitasatospora nipponensis</name>
    <dbReference type="NCBI Taxonomy" id="258049"/>
    <lineage>
        <taxon>Bacteria</taxon>
        <taxon>Bacillati</taxon>
        <taxon>Actinomycetota</taxon>
        <taxon>Actinomycetes</taxon>
        <taxon>Kitasatosporales</taxon>
        <taxon>Streptomycetaceae</taxon>
        <taxon>Kitasatospora</taxon>
    </lineage>
</organism>
<feature type="compositionally biased region" description="Polar residues" evidence="1">
    <location>
        <begin position="137"/>
        <end position="150"/>
    </location>
</feature>
<gene>
    <name evidence="3" type="ORF">GCM10009665_20500</name>
</gene>
<keyword evidence="4" id="KW-1185">Reference proteome</keyword>
<evidence type="ECO:0000313" key="4">
    <source>
        <dbReference type="Proteomes" id="UP001500037"/>
    </source>
</evidence>
<feature type="region of interest" description="Disordered" evidence="1">
    <location>
        <begin position="51"/>
        <end position="161"/>
    </location>
</feature>
<keyword evidence="2" id="KW-0812">Transmembrane</keyword>
<evidence type="ECO:0000256" key="1">
    <source>
        <dbReference type="SAM" id="MobiDB-lite"/>
    </source>
</evidence>
<reference evidence="4" key="1">
    <citation type="journal article" date="2019" name="Int. J. Syst. Evol. Microbiol.">
        <title>The Global Catalogue of Microorganisms (GCM) 10K type strain sequencing project: providing services to taxonomists for standard genome sequencing and annotation.</title>
        <authorList>
            <consortium name="The Broad Institute Genomics Platform"/>
            <consortium name="The Broad Institute Genome Sequencing Center for Infectious Disease"/>
            <person name="Wu L."/>
            <person name="Ma J."/>
        </authorList>
    </citation>
    <scope>NUCLEOTIDE SEQUENCE [LARGE SCALE GENOMIC DNA]</scope>
    <source>
        <strain evidence="4">JCM 13004</strain>
    </source>
</reference>
<dbReference type="EMBL" id="BAAALF010000025">
    <property type="protein sequence ID" value="GAA1229957.1"/>
    <property type="molecule type" value="Genomic_DNA"/>
</dbReference>
<dbReference type="Proteomes" id="UP001500037">
    <property type="component" value="Unassembled WGS sequence"/>
</dbReference>
<name>A0ABP4GP00_9ACTN</name>
<evidence type="ECO:0000313" key="3">
    <source>
        <dbReference type="EMBL" id="GAA1229957.1"/>
    </source>
</evidence>
<sequence>MLPLVRLPTGAESGGMTSSLLASTIGVLGAVGGFGLLGLLLGRDLDRTGRHGRDNWHRGGGYPHDPDRPDRLHAATPVTGHAAPAARTAPVPAPRADRPGRTDRTGRTNPADRTAPVDRLRGTLPAASDLRFGTLARWTSSSAPRTNPTSVPRARSLSKPS</sequence>
<feature type="compositionally biased region" description="Basic and acidic residues" evidence="1">
    <location>
        <begin position="95"/>
        <end position="106"/>
    </location>
</feature>